<evidence type="ECO:0000256" key="1">
    <source>
        <dbReference type="SAM" id="MobiDB-lite"/>
    </source>
</evidence>
<reference evidence="2 3" key="1">
    <citation type="submission" date="2015-01" db="EMBL/GenBank/DDBJ databases">
        <title>Genome of allotetraploid Gossypium barbadense reveals genomic plasticity and fiber elongation in cotton evolution.</title>
        <authorList>
            <person name="Chen X."/>
            <person name="Liu X."/>
            <person name="Zhao B."/>
            <person name="Zheng H."/>
            <person name="Hu Y."/>
            <person name="Lu G."/>
            <person name="Yang C."/>
            <person name="Chen J."/>
            <person name="Shan C."/>
            <person name="Zhang L."/>
            <person name="Zhou Y."/>
            <person name="Wang L."/>
            <person name="Guo W."/>
            <person name="Bai Y."/>
            <person name="Ruan J."/>
            <person name="Shangguan X."/>
            <person name="Mao Y."/>
            <person name="Jiang J."/>
            <person name="Zhu Y."/>
            <person name="Lei J."/>
            <person name="Kang H."/>
            <person name="Chen S."/>
            <person name="He X."/>
            <person name="Wang R."/>
            <person name="Wang Y."/>
            <person name="Chen J."/>
            <person name="Wang L."/>
            <person name="Yu S."/>
            <person name="Wang B."/>
            <person name="Wei J."/>
            <person name="Song S."/>
            <person name="Lu X."/>
            <person name="Gao Z."/>
            <person name="Gu W."/>
            <person name="Deng X."/>
            <person name="Ma D."/>
            <person name="Wang S."/>
            <person name="Liang W."/>
            <person name="Fang L."/>
            <person name="Cai C."/>
            <person name="Zhu X."/>
            <person name="Zhou B."/>
            <person name="Zhang Y."/>
            <person name="Chen Z."/>
            <person name="Xu S."/>
            <person name="Zhu R."/>
            <person name="Wang S."/>
            <person name="Zhang T."/>
            <person name="Zhao G."/>
        </authorList>
    </citation>
    <scope>NUCLEOTIDE SEQUENCE [LARGE SCALE GENOMIC DNA]</scope>
    <source>
        <strain evidence="3">cv. Xinhai21</strain>
        <tissue evidence="2">Leaf</tissue>
    </source>
</reference>
<dbReference type="AlphaFoldDB" id="A0A2P5YLE3"/>
<proteinExistence type="predicted"/>
<feature type="region of interest" description="Disordered" evidence="1">
    <location>
        <begin position="52"/>
        <end position="74"/>
    </location>
</feature>
<evidence type="ECO:0000313" key="3">
    <source>
        <dbReference type="Proteomes" id="UP000239757"/>
    </source>
</evidence>
<accession>A0A2P5YLE3</accession>
<name>A0A2P5YLE3_GOSBA</name>
<dbReference type="Proteomes" id="UP000239757">
    <property type="component" value="Unassembled WGS sequence"/>
</dbReference>
<dbReference type="EMBL" id="KZ663031">
    <property type="protein sequence ID" value="PPS16406.1"/>
    <property type="molecule type" value="Genomic_DNA"/>
</dbReference>
<evidence type="ECO:0000313" key="2">
    <source>
        <dbReference type="EMBL" id="PPS16406.1"/>
    </source>
</evidence>
<organism evidence="2 3">
    <name type="scientific">Gossypium barbadense</name>
    <name type="common">Sea Island cotton</name>
    <name type="synonym">Hibiscus barbadensis</name>
    <dbReference type="NCBI Taxonomy" id="3634"/>
    <lineage>
        <taxon>Eukaryota</taxon>
        <taxon>Viridiplantae</taxon>
        <taxon>Streptophyta</taxon>
        <taxon>Embryophyta</taxon>
        <taxon>Tracheophyta</taxon>
        <taxon>Spermatophyta</taxon>
        <taxon>Magnoliopsida</taxon>
        <taxon>eudicotyledons</taxon>
        <taxon>Gunneridae</taxon>
        <taxon>Pentapetalae</taxon>
        <taxon>rosids</taxon>
        <taxon>malvids</taxon>
        <taxon>Malvales</taxon>
        <taxon>Malvaceae</taxon>
        <taxon>Malvoideae</taxon>
        <taxon>Gossypium</taxon>
    </lineage>
</organism>
<protein>
    <submittedName>
        <fullName evidence="2">Uncharacterized protein</fullName>
    </submittedName>
</protein>
<gene>
    <name evidence="2" type="ORF">GOBAR_AA04227</name>
</gene>
<sequence>MARLPLVKPIKDVESVILLGRKTNGGETAENIGNVATRSDDTKYCRDVRLVRSPGEAPASNHHEKRGFTENKDKRSRKLLVEKWRD</sequence>